<protein>
    <submittedName>
        <fullName evidence="5">NOVA2 protein</fullName>
    </submittedName>
</protein>
<proteinExistence type="predicted"/>
<evidence type="ECO:0000256" key="3">
    <source>
        <dbReference type="SAM" id="MobiDB-lite"/>
    </source>
</evidence>
<dbReference type="InterPro" id="IPR036612">
    <property type="entry name" value="KH_dom_type_1_sf"/>
</dbReference>
<evidence type="ECO:0000259" key="4">
    <source>
        <dbReference type="SMART" id="SM00322"/>
    </source>
</evidence>
<dbReference type="Gene3D" id="3.30.1370.10">
    <property type="entry name" value="K Homology domain, type 1"/>
    <property type="match status" value="3"/>
</dbReference>
<evidence type="ECO:0000256" key="2">
    <source>
        <dbReference type="PROSITE-ProRule" id="PRU00117"/>
    </source>
</evidence>
<dbReference type="EMBL" id="CAJNIZ010004224">
    <property type="protein sequence ID" value="CAE7230227.1"/>
    <property type="molecule type" value="Genomic_DNA"/>
</dbReference>
<feature type="domain" description="K Homology" evidence="4">
    <location>
        <begin position="11"/>
        <end position="86"/>
    </location>
</feature>
<feature type="region of interest" description="Disordered" evidence="3">
    <location>
        <begin position="210"/>
        <end position="266"/>
    </location>
</feature>
<dbReference type="SUPFAM" id="SSF54791">
    <property type="entry name" value="Eukaryotic type KH-domain (KH-domain type I)"/>
    <property type="match status" value="3"/>
</dbReference>
<dbReference type="PANTHER" id="PTHR10288">
    <property type="entry name" value="KH DOMAIN CONTAINING RNA BINDING PROTEIN"/>
    <property type="match status" value="1"/>
</dbReference>
<dbReference type="AlphaFoldDB" id="A0A812KH00"/>
<gene>
    <name evidence="5" type="primary">NOVA2</name>
    <name evidence="5" type="ORF">SPIL2461_LOCUS3452</name>
</gene>
<accession>A0A812KH00</accession>
<feature type="region of interest" description="Disordered" evidence="3">
    <location>
        <begin position="387"/>
        <end position="421"/>
    </location>
</feature>
<dbReference type="Pfam" id="PF00013">
    <property type="entry name" value="KH_1"/>
    <property type="match status" value="3"/>
</dbReference>
<dbReference type="Proteomes" id="UP000649617">
    <property type="component" value="Unassembled WGS sequence"/>
</dbReference>
<organism evidence="5 6">
    <name type="scientific">Symbiodinium pilosum</name>
    <name type="common">Dinoflagellate</name>
    <dbReference type="NCBI Taxonomy" id="2952"/>
    <lineage>
        <taxon>Eukaryota</taxon>
        <taxon>Sar</taxon>
        <taxon>Alveolata</taxon>
        <taxon>Dinophyceae</taxon>
        <taxon>Suessiales</taxon>
        <taxon>Symbiodiniaceae</taxon>
        <taxon>Symbiodinium</taxon>
    </lineage>
</organism>
<keyword evidence="1" id="KW-0677">Repeat</keyword>
<dbReference type="PROSITE" id="PS50084">
    <property type="entry name" value="KH_TYPE_1"/>
    <property type="match status" value="3"/>
</dbReference>
<dbReference type="InterPro" id="IPR004088">
    <property type="entry name" value="KH_dom_type_1"/>
</dbReference>
<comment type="caution">
    <text evidence="5">The sequence shown here is derived from an EMBL/GenBank/DDBJ whole genome shotgun (WGS) entry which is preliminary data.</text>
</comment>
<name>A0A812KH00_SYMPI</name>
<dbReference type="InterPro" id="IPR004087">
    <property type="entry name" value="KH_dom"/>
</dbReference>
<evidence type="ECO:0000313" key="6">
    <source>
        <dbReference type="Proteomes" id="UP000649617"/>
    </source>
</evidence>
<feature type="domain" description="K Homology" evidence="4">
    <location>
        <begin position="105"/>
        <end position="174"/>
    </location>
</feature>
<dbReference type="OrthoDB" id="410746at2759"/>
<dbReference type="SMART" id="SM00322">
    <property type="entry name" value="KH"/>
    <property type="match status" value="3"/>
</dbReference>
<feature type="domain" description="K Homology" evidence="4">
    <location>
        <begin position="284"/>
        <end position="354"/>
    </location>
</feature>
<reference evidence="5" key="1">
    <citation type="submission" date="2021-02" db="EMBL/GenBank/DDBJ databases">
        <authorList>
            <person name="Dougan E. K."/>
            <person name="Rhodes N."/>
            <person name="Thang M."/>
            <person name="Chan C."/>
        </authorList>
    </citation>
    <scope>NUCLEOTIDE SEQUENCE</scope>
</reference>
<dbReference type="CDD" id="cd00105">
    <property type="entry name" value="KH-I"/>
    <property type="match status" value="2"/>
</dbReference>
<feature type="compositionally biased region" description="Basic and acidic residues" evidence="3">
    <location>
        <begin position="222"/>
        <end position="234"/>
    </location>
</feature>
<keyword evidence="6" id="KW-1185">Reference proteome</keyword>
<keyword evidence="2" id="KW-0694">RNA-binding</keyword>
<sequence>MGYGDGGKGMRRFAFKALCPNELVARIMGKGGTRKEQLQNEMGCKIVVSGRDECFPGTRYRVLLIYSDNPEAFLGVMQHVIGDIVECGAKEAVSAEADFVGMDRGSYIVRCVVTKQMSSAIIGPKGSNARAIREESGSKVVIDPNITAGHQTVKIVGEPHGLQIALSRVNQYVQEQHGTPSYVEWATVKSFDGAGNPIYASPAETGISYAGHGGHGHANHGKGSEWPDERERTPRGPGAPAQRAGPRSVVNPPQPASSSGDEDSDLLSALSSTAQGFPRGTLDAEYTITCELPREKVGLLIGKRGEDVQRIRKKTGTYIHFDPAQDGNEGQTLTIRGPLLKIYQAHALLMKRYHETQVEEAPPNGANGDKDQKVQALEEQLQALQRQMAEVKQMQQSNVNAPPPAISGKGKGTGKGARKGW</sequence>
<evidence type="ECO:0000256" key="1">
    <source>
        <dbReference type="ARBA" id="ARBA00022737"/>
    </source>
</evidence>
<evidence type="ECO:0000313" key="5">
    <source>
        <dbReference type="EMBL" id="CAE7230227.1"/>
    </source>
</evidence>
<dbReference type="GO" id="GO:0003723">
    <property type="term" value="F:RNA binding"/>
    <property type="evidence" value="ECO:0007669"/>
    <property type="project" value="UniProtKB-UniRule"/>
</dbReference>